<organism evidence="3 4">
    <name type="scientific">Herbiconiux aconitum</name>
    <dbReference type="NCBI Taxonomy" id="2970913"/>
    <lineage>
        <taxon>Bacteria</taxon>
        <taxon>Bacillati</taxon>
        <taxon>Actinomycetota</taxon>
        <taxon>Actinomycetes</taxon>
        <taxon>Micrococcales</taxon>
        <taxon>Microbacteriaceae</taxon>
        <taxon>Herbiconiux</taxon>
    </lineage>
</organism>
<protein>
    <submittedName>
        <fullName evidence="3">Asp23/Gls24 family envelope stress response protein</fullName>
    </submittedName>
</protein>
<dbReference type="RefSeq" id="WP_259510101.1">
    <property type="nucleotide sequence ID" value="NZ_JANLCM010000002.1"/>
</dbReference>
<feature type="region of interest" description="Disordered" evidence="2">
    <location>
        <begin position="1"/>
        <end position="46"/>
    </location>
</feature>
<dbReference type="InterPro" id="IPR005531">
    <property type="entry name" value="Asp23"/>
</dbReference>
<gene>
    <name evidence="3" type="ORF">N1027_18750</name>
</gene>
<proteinExistence type="inferred from homology"/>
<evidence type="ECO:0000256" key="2">
    <source>
        <dbReference type="SAM" id="MobiDB-lite"/>
    </source>
</evidence>
<feature type="compositionally biased region" description="Basic and acidic residues" evidence="2">
    <location>
        <begin position="1"/>
        <end position="36"/>
    </location>
</feature>
<sequence>MTDQHPDPEPKSWEPDDLDGHTIDELSDYLDRDRTPADPSIDSSPGCQLALTALERLRRVSASLLETQALTEPEPDESWIKGIVQNISRETRAGRTIPISHPDPIAELGITEGSVRGLVRAAGDSIDGIIIGRSTLHGDVTVPGTPITVTIDATVSWGSNIPQTTELLREAIIRTLELHTDLLIAGVDITVHDIHTPRP</sequence>
<comment type="caution">
    <text evidence="3">The sequence shown here is derived from an EMBL/GenBank/DDBJ whole genome shotgun (WGS) entry which is preliminary data.</text>
</comment>
<keyword evidence="4" id="KW-1185">Reference proteome</keyword>
<dbReference type="EMBL" id="JANLCM010000002">
    <property type="protein sequence ID" value="MCS5720176.1"/>
    <property type="molecule type" value="Genomic_DNA"/>
</dbReference>
<dbReference type="Pfam" id="PF03780">
    <property type="entry name" value="Asp23"/>
    <property type="match status" value="1"/>
</dbReference>
<evidence type="ECO:0000313" key="4">
    <source>
        <dbReference type="Proteomes" id="UP001165584"/>
    </source>
</evidence>
<evidence type="ECO:0000313" key="3">
    <source>
        <dbReference type="EMBL" id="MCS5720176.1"/>
    </source>
</evidence>
<reference evidence="3" key="1">
    <citation type="submission" date="2022-08" db="EMBL/GenBank/DDBJ databases">
        <authorList>
            <person name="Deng Y."/>
            <person name="Han X.-F."/>
            <person name="Zhang Y.-Q."/>
        </authorList>
    </citation>
    <scope>NUCLEOTIDE SEQUENCE</scope>
    <source>
        <strain evidence="3">CPCC 205763</strain>
    </source>
</reference>
<dbReference type="Proteomes" id="UP001165584">
    <property type="component" value="Unassembled WGS sequence"/>
</dbReference>
<name>A0ABT2GVD0_9MICO</name>
<accession>A0ABT2GVD0</accession>
<evidence type="ECO:0000256" key="1">
    <source>
        <dbReference type="ARBA" id="ARBA00005721"/>
    </source>
</evidence>
<comment type="similarity">
    <text evidence="1">Belongs to the asp23 family.</text>
</comment>